<dbReference type="PANTHER" id="PTHR30007">
    <property type="entry name" value="PHP DOMAIN PROTEIN"/>
    <property type="match status" value="1"/>
</dbReference>
<accession>A0A7U3RZL3</accession>
<name>A0A7U3RZL3_9CYAN</name>
<evidence type="ECO:0000259" key="1">
    <source>
        <dbReference type="Pfam" id="PF13586"/>
    </source>
</evidence>
<dbReference type="EMBL" id="CP063311">
    <property type="protein sequence ID" value="QOV21833.1"/>
    <property type="molecule type" value="Genomic_DNA"/>
</dbReference>
<evidence type="ECO:0000313" key="2">
    <source>
        <dbReference type="EMBL" id="QOV21833.1"/>
    </source>
</evidence>
<dbReference type="AlphaFoldDB" id="A0A7U3RZL3"/>
<dbReference type="Proteomes" id="UP000593846">
    <property type="component" value="Chromosome"/>
</dbReference>
<dbReference type="PANTHER" id="PTHR30007:SF0">
    <property type="entry name" value="TRANSPOSASE"/>
    <property type="match status" value="1"/>
</dbReference>
<evidence type="ECO:0000313" key="3">
    <source>
        <dbReference type="Proteomes" id="UP000593846"/>
    </source>
</evidence>
<dbReference type="InterPro" id="IPR025668">
    <property type="entry name" value="Tnp_DDE_dom"/>
</dbReference>
<proteinExistence type="predicted"/>
<protein>
    <submittedName>
        <fullName evidence="2">Transposase</fullName>
    </submittedName>
</protein>
<organism evidence="2 3">
    <name type="scientific">Anabaenopsis elenkinii CCIBt3563</name>
    <dbReference type="NCBI Taxonomy" id="2779889"/>
    <lineage>
        <taxon>Bacteria</taxon>
        <taxon>Bacillati</taxon>
        <taxon>Cyanobacteriota</taxon>
        <taxon>Cyanophyceae</taxon>
        <taxon>Nostocales</taxon>
        <taxon>Nodulariaceae</taxon>
        <taxon>Anabaenopsis</taxon>
    </lineage>
</organism>
<gene>
    <name evidence="2" type="ORF">IM676_14035</name>
</gene>
<feature type="domain" description="Transposase DDE" evidence="1">
    <location>
        <begin position="16"/>
        <end position="60"/>
    </location>
</feature>
<keyword evidence="3" id="KW-1185">Reference proteome</keyword>
<dbReference type="KEGG" id="aee:IM676_14035"/>
<reference evidence="3" key="1">
    <citation type="submission" date="2020-10" db="EMBL/GenBank/DDBJ databases">
        <title>Genome-based taxonomic classification of the species Anabaenopsis elenkinii.</title>
        <authorList>
            <person name="Delbaje E."/>
            <person name="Andreote A.P.D."/>
            <person name="Pellegrinetti T.A."/>
            <person name="Cruz R.B."/>
            <person name="Branco L.H.Z."/>
            <person name="Fiore M.F."/>
        </authorList>
    </citation>
    <scope>NUCLEOTIDE SEQUENCE [LARGE SCALE GENOMIC DNA]</scope>
    <source>
        <strain evidence="3">CCIBt3563</strain>
    </source>
</reference>
<sequence>MQVVRRPVNTKGFVLLPKRWVVERSFGWFNWCRRLSKDYEILPQTHETFVQIAMIRLMLRRLA</sequence>
<dbReference type="Pfam" id="PF13586">
    <property type="entry name" value="DDE_Tnp_1_2"/>
    <property type="match status" value="1"/>
</dbReference>